<dbReference type="EMBL" id="SNRY01011807">
    <property type="protein sequence ID" value="KAA6304072.1"/>
    <property type="molecule type" value="Genomic_DNA"/>
</dbReference>
<dbReference type="AlphaFoldDB" id="A0A5J4P4C4"/>
<dbReference type="Pfam" id="PF10022">
    <property type="entry name" value="DUF2264"/>
    <property type="match status" value="1"/>
</dbReference>
<feature type="non-terminal residue" evidence="2">
    <location>
        <position position="1"/>
    </location>
</feature>
<proteinExistence type="predicted"/>
<reference evidence="2" key="1">
    <citation type="submission" date="2019-03" db="EMBL/GenBank/DDBJ databases">
        <title>Single cell metagenomics reveals metabolic interactions within the superorganism composed of flagellate Streblomastix strix and complex community of Bacteroidetes bacteria on its surface.</title>
        <authorList>
            <person name="Treitli S.C."/>
            <person name="Kolisko M."/>
            <person name="Husnik F."/>
            <person name="Keeling P."/>
            <person name="Hampl V."/>
        </authorList>
    </citation>
    <scope>NUCLEOTIDE SEQUENCE</scope>
    <source>
        <strain evidence="2">STM</strain>
    </source>
</reference>
<protein>
    <recommendedName>
        <fullName evidence="1">DUF2264 domain-containing protein</fullName>
    </recommendedName>
</protein>
<feature type="non-terminal residue" evidence="2">
    <location>
        <position position="170"/>
    </location>
</feature>
<comment type="caution">
    <text evidence="2">The sequence shown here is derived from an EMBL/GenBank/DDBJ whole genome shotgun (WGS) entry which is preliminary data.</text>
</comment>
<accession>A0A5J4P4C4</accession>
<sequence>VNPPYNNWLLFSAMIETFLLSIDEECDMYRIHSAIRKIEEWYVGDGWYSDGTHFAFDYYNSYVVQPMYVEVLEVLVTKKVRLANKNHGNMESNLKTAVKRMQRFGVILERFISPEASFPAFGRSITYRMGAFQPLALLALKGELPESLREGQVRNALTSVMKRMFSAGEI</sequence>
<gene>
    <name evidence="2" type="ORF">EZS27_044285</name>
</gene>
<organism evidence="2">
    <name type="scientific">termite gut metagenome</name>
    <dbReference type="NCBI Taxonomy" id="433724"/>
    <lineage>
        <taxon>unclassified sequences</taxon>
        <taxon>metagenomes</taxon>
        <taxon>organismal metagenomes</taxon>
    </lineage>
</organism>
<dbReference type="InterPro" id="IPR016624">
    <property type="entry name" value="UCP014753"/>
</dbReference>
<dbReference type="InterPro" id="IPR049349">
    <property type="entry name" value="DUF2264_N"/>
</dbReference>
<name>A0A5J4P4C4_9ZZZZ</name>
<evidence type="ECO:0000313" key="2">
    <source>
        <dbReference type="EMBL" id="KAA6304072.1"/>
    </source>
</evidence>
<dbReference type="PANTHER" id="PTHR35339:SF3">
    <property type="entry name" value="DUF2264 DOMAIN-CONTAINING PROTEIN"/>
    <property type="match status" value="1"/>
</dbReference>
<evidence type="ECO:0000259" key="1">
    <source>
        <dbReference type="Pfam" id="PF10022"/>
    </source>
</evidence>
<dbReference type="PANTHER" id="PTHR35339">
    <property type="entry name" value="LINALOOL DEHYDRATASE_ISOMERASE DOMAIN-CONTAINING PROTEIN"/>
    <property type="match status" value="1"/>
</dbReference>
<feature type="domain" description="DUF2264" evidence="1">
    <location>
        <begin position="2"/>
        <end position="166"/>
    </location>
</feature>